<evidence type="ECO:0000256" key="11">
    <source>
        <dbReference type="PIRSR" id="PIRSR006268-2"/>
    </source>
</evidence>
<dbReference type="Gene3D" id="3.10.520.10">
    <property type="entry name" value="ApbE-like domains"/>
    <property type="match status" value="1"/>
</dbReference>
<dbReference type="EC" id="2.7.1.180" evidence="1 10"/>
<comment type="cofactor">
    <cofactor evidence="11">
        <name>Mg(2+)</name>
        <dbReference type="ChEBI" id="CHEBI:18420"/>
    </cofactor>
    <cofactor evidence="11">
        <name>Mn(2+)</name>
        <dbReference type="ChEBI" id="CHEBI:29035"/>
    </cofactor>
    <text evidence="11">Magnesium. Can also use manganese.</text>
</comment>
<evidence type="ECO:0000256" key="2">
    <source>
        <dbReference type="ARBA" id="ARBA00016337"/>
    </source>
</evidence>
<dbReference type="PANTHER" id="PTHR30040:SF2">
    <property type="entry name" value="FAD:PROTEIN FMN TRANSFERASE"/>
    <property type="match status" value="1"/>
</dbReference>
<sequence length="352" mass="37182">MSAAGTNAIEAAPRRVLIPPQLPPARQLGRGALGLPVWSLTGETMGTHWRARVIARPSNTTDDKADARGVITTALDRVVALMSPWETSSDLGRFAAAPAGARVTLARETSLVLDRALAVARLTDGAYDPSLGTVIDLLGFGPTDPSRRHDPDHPTVKAARHAAGFDRLDFNPTTHTVRQPGGVRLDLCSIAKGYAVDLASDALHRVGWTNHFIEIGGDARGRGCKADGQPWWCALDPVSGAPETVAALFDHAVATSGNTHHFFNHPSGRVGHIVPRVAPDPASPATETIVTVLAPACIDADVWATALHLLGPDLGRDLAESHQLAACWFLPPGRSRLAGSEVRTSAFDGLLT</sequence>
<dbReference type="PANTHER" id="PTHR30040">
    <property type="entry name" value="THIAMINE BIOSYNTHESIS LIPOPROTEIN APBE"/>
    <property type="match status" value="1"/>
</dbReference>
<evidence type="ECO:0000256" key="4">
    <source>
        <dbReference type="ARBA" id="ARBA00022679"/>
    </source>
</evidence>
<feature type="binding site" evidence="11">
    <location>
        <position position="305"/>
    </location>
    <ligand>
        <name>Mg(2+)</name>
        <dbReference type="ChEBI" id="CHEBI:18420"/>
    </ligand>
</feature>
<evidence type="ECO:0000313" key="12">
    <source>
        <dbReference type="EMBL" id="WED65500.1"/>
    </source>
</evidence>
<keyword evidence="5 10" id="KW-0479">Metal-binding</keyword>
<keyword evidence="7 10" id="KW-0460">Magnesium</keyword>
<dbReference type="KEGG" id="slom:PXH66_01385"/>
<dbReference type="AlphaFoldDB" id="A0AAE9ZYN7"/>
<evidence type="ECO:0000256" key="6">
    <source>
        <dbReference type="ARBA" id="ARBA00022827"/>
    </source>
</evidence>
<keyword evidence="13" id="KW-1185">Reference proteome</keyword>
<organism evidence="12 13">
    <name type="scientific">Synoicihabitans lomoniglobus</name>
    <dbReference type="NCBI Taxonomy" id="2909285"/>
    <lineage>
        <taxon>Bacteria</taxon>
        <taxon>Pseudomonadati</taxon>
        <taxon>Verrucomicrobiota</taxon>
        <taxon>Opitutia</taxon>
        <taxon>Opitutales</taxon>
        <taxon>Opitutaceae</taxon>
        <taxon>Synoicihabitans</taxon>
    </lineage>
</organism>
<dbReference type="GO" id="GO:0016740">
    <property type="term" value="F:transferase activity"/>
    <property type="evidence" value="ECO:0007669"/>
    <property type="project" value="UniProtKB-UniRule"/>
</dbReference>
<dbReference type="RefSeq" id="WP_330928706.1">
    <property type="nucleotide sequence ID" value="NZ_CP119075.1"/>
</dbReference>
<evidence type="ECO:0000256" key="9">
    <source>
        <dbReference type="ARBA" id="ARBA00048540"/>
    </source>
</evidence>
<dbReference type="InterPro" id="IPR003374">
    <property type="entry name" value="ApbE-like_sf"/>
</dbReference>
<dbReference type="SUPFAM" id="SSF143631">
    <property type="entry name" value="ApbE-like"/>
    <property type="match status" value="1"/>
</dbReference>
<evidence type="ECO:0000313" key="13">
    <source>
        <dbReference type="Proteomes" id="UP001218638"/>
    </source>
</evidence>
<dbReference type="EMBL" id="CP119075">
    <property type="protein sequence ID" value="WED65500.1"/>
    <property type="molecule type" value="Genomic_DNA"/>
</dbReference>
<proteinExistence type="inferred from homology"/>
<evidence type="ECO:0000256" key="10">
    <source>
        <dbReference type="PIRNR" id="PIRNR006268"/>
    </source>
</evidence>
<feature type="binding site" evidence="11">
    <location>
        <position position="301"/>
    </location>
    <ligand>
        <name>Mg(2+)</name>
        <dbReference type="ChEBI" id="CHEBI:18420"/>
    </ligand>
</feature>
<keyword evidence="3 10" id="KW-0285">Flavoprotein</keyword>
<keyword evidence="4 10" id="KW-0808">Transferase</keyword>
<reference evidence="12" key="1">
    <citation type="submission" date="2023-03" db="EMBL/GenBank/DDBJ databases">
        <title>Lomoglobus Profundus gen. nov., sp. nov., a novel member of the phylum Verrucomicrobia, isolated from deep-marine sediment of South China Sea.</title>
        <authorList>
            <person name="Ahmad T."/>
            <person name="Ishaq S.E."/>
            <person name="Wang F."/>
        </authorList>
    </citation>
    <scope>NUCLEOTIDE SEQUENCE</scope>
    <source>
        <strain evidence="12">LMO-M01</strain>
    </source>
</reference>
<dbReference type="Proteomes" id="UP001218638">
    <property type="component" value="Chromosome"/>
</dbReference>
<feature type="binding site" evidence="11">
    <location>
        <position position="189"/>
    </location>
    <ligand>
        <name>Mg(2+)</name>
        <dbReference type="ChEBI" id="CHEBI:18420"/>
    </ligand>
</feature>
<protein>
    <recommendedName>
        <fullName evidence="2 10">FAD:protein FMN transferase</fullName>
        <ecNumber evidence="1 10">2.7.1.180</ecNumber>
    </recommendedName>
    <alternativeName>
        <fullName evidence="8 10">Flavin transferase</fullName>
    </alternativeName>
</protein>
<evidence type="ECO:0000256" key="1">
    <source>
        <dbReference type="ARBA" id="ARBA00011955"/>
    </source>
</evidence>
<evidence type="ECO:0000256" key="7">
    <source>
        <dbReference type="ARBA" id="ARBA00022842"/>
    </source>
</evidence>
<accession>A0AAE9ZYN7</accession>
<keyword evidence="6 10" id="KW-0274">FAD</keyword>
<dbReference type="Pfam" id="PF02424">
    <property type="entry name" value="ApbE"/>
    <property type="match status" value="1"/>
</dbReference>
<evidence type="ECO:0000256" key="5">
    <source>
        <dbReference type="ARBA" id="ARBA00022723"/>
    </source>
</evidence>
<dbReference type="GO" id="GO:0046872">
    <property type="term" value="F:metal ion binding"/>
    <property type="evidence" value="ECO:0007669"/>
    <property type="project" value="UniProtKB-UniRule"/>
</dbReference>
<dbReference type="InterPro" id="IPR024932">
    <property type="entry name" value="ApbE"/>
</dbReference>
<name>A0AAE9ZYN7_9BACT</name>
<gene>
    <name evidence="12" type="ORF">PXH66_01385</name>
</gene>
<comment type="similarity">
    <text evidence="10">Belongs to the ApbE family.</text>
</comment>
<evidence type="ECO:0000256" key="3">
    <source>
        <dbReference type="ARBA" id="ARBA00022630"/>
    </source>
</evidence>
<comment type="catalytic activity">
    <reaction evidence="9 10">
        <text>L-threonyl-[protein] + FAD = FMN-L-threonyl-[protein] + AMP + H(+)</text>
        <dbReference type="Rhea" id="RHEA:36847"/>
        <dbReference type="Rhea" id="RHEA-COMP:11060"/>
        <dbReference type="Rhea" id="RHEA-COMP:11061"/>
        <dbReference type="ChEBI" id="CHEBI:15378"/>
        <dbReference type="ChEBI" id="CHEBI:30013"/>
        <dbReference type="ChEBI" id="CHEBI:57692"/>
        <dbReference type="ChEBI" id="CHEBI:74257"/>
        <dbReference type="ChEBI" id="CHEBI:456215"/>
        <dbReference type="EC" id="2.7.1.180"/>
    </reaction>
</comment>
<evidence type="ECO:0000256" key="8">
    <source>
        <dbReference type="ARBA" id="ARBA00031306"/>
    </source>
</evidence>
<dbReference type="PIRSF" id="PIRSF006268">
    <property type="entry name" value="ApbE"/>
    <property type="match status" value="1"/>
</dbReference>